<proteinExistence type="inferred from homology"/>
<dbReference type="EMBL" id="KQ241865">
    <property type="protein sequence ID" value="KNC83082.1"/>
    <property type="molecule type" value="Genomic_DNA"/>
</dbReference>
<dbReference type="GO" id="GO:0035861">
    <property type="term" value="C:site of double-strand break"/>
    <property type="evidence" value="ECO:0007669"/>
    <property type="project" value="TreeGrafter"/>
</dbReference>
<dbReference type="InterPro" id="IPR007150">
    <property type="entry name" value="HUS1/Mec3"/>
</dbReference>
<evidence type="ECO:0000313" key="5">
    <source>
        <dbReference type="EMBL" id="KNC83082.1"/>
    </source>
</evidence>
<dbReference type="Gene3D" id="3.70.10.10">
    <property type="match status" value="1"/>
</dbReference>
<comment type="subcellular location">
    <subcellularLocation>
        <location evidence="1">Nucleus</location>
    </subcellularLocation>
</comment>
<dbReference type="GO" id="GO:0000723">
    <property type="term" value="P:telomere maintenance"/>
    <property type="evidence" value="ECO:0007669"/>
    <property type="project" value="TreeGrafter"/>
</dbReference>
<name>A0A0L0G1T6_9EUKA</name>
<dbReference type="PANTHER" id="PTHR12900">
    <property type="entry name" value="MITOTIC AND DNA DAMAGE CHECKPOINT PROTEIN HUS1"/>
    <property type="match status" value="1"/>
</dbReference>
<dbReference type="GO" id="GO:0031573">
    <property type="term" value="P:mitotic intra-S DNA damage checkpoint signaling"/>
    <property type="evidence" value="ECO:0007669"/>
    <property type="project" value="TreeGrafter"/>
</dbReference>
<dbReference type="GeneID" id="25905146"/>
<dbReference type="GO" id="GO:0030896">
    <property type="term" value="C:checkpoint clamp complex"/>
    <property type="evidence" value="ECO:0007669"/>
    <property type="project" value="InterPro"/>
</dbReference>
<dbReference type="GO" id="GO:0006289">
    <property type="term" value="P:nucleotide-excision repair"/>
    <property type="evidence" value="ECO:0007669"/>
    <property type="project" value="TreeGrafter"/>
</dbReference>
<keyword evidence="6" id="KW-1185">Reference proteome</keyword>
<comment type="similarity">
    <text evidence="2 4">Belongs to the HUS1 family.</text>
</comment>
<gene>
    <name evidence="5" type="ORF">SARC_04642</name>
</gene>
<dbReference type="GO" id="GO:0000724">
    <property type="term" value="P:double-strand break repair via homologous recombination"/>
    <property type="evidence" value="ECO:0007669"/>
    <property type="project" value="TreeGrafter"/>
</dbReference>
<dbReference type="RefSeq" id="XP_014156984.1">
    <property type="nucleotide sequence ID" value="XM_014301509.1"/>
</dbReference>
<accession>A0A0L0G1T6</accession>
<evidence type="ECO:0000256" key="4">
    <source>
        <dbReference type="PIRNR" id="PIRNR011312"/>
    </source>
</evidence>
<dbReference type="AlphaFoldDB" id="A0A0L0G1T6"/>
<dbReference type="InterPro" id="IPR016580">
    <property type="entry name" value="HUS1"/>
</dbReference>
<reference evidence="5 6" key="1">
    <citation type="submission" date="2011-02" db="EMBL/GenBank/DDBJ databases">
        <title>The Genome Sequence of Sphaeroforma arctica JP610.</title>
        <authorList>
            <consortium name="The Broad Institute Genome Sequencing Platform"/>
            <person name="Russ C."/>
            <person name="Cuomo C."/>
            <person name="Young S.K."/>
            <person name="Zeng Q."/>
            <person name="Gargeya S."/>
            <person name="Alvarado L."/>
            <person name="Berlin A."/>
            <person name="Chapman S.B."/>
            <person name="Chen Z."/>
            <person name="Freedman E."/>
            <person name="Gellesch M."/>
            <person name="Goldberg J."/>
            <person name="Griggs A."/>
            <person name="Gujja S."/>
            <person name="Heilman E."/>
            <person name="Heiman D."/>
            <person name="Howarth C."/>
            <person name="Mehta T."/>
            <person name="Neiman D."/>
            <person name="Pearson M."/>
            <person name="Roberts A."/>
            <person name="Saif S."/>
            <person name="Shea T."/>
            <person name="Shenoy N."/>
            <person name="Sisk P."/>
            <person name="Stolte C."/>
            <person name="Sykes S."/>
            <person name="White J."/>
            <person name="Yandava C."/>
            <person name="Burger G."/>
            <person name="Gray M.W."/>
            <person name="Holland P.W.H."/>
            <person name="King N."/>
            <person name="Lang F.B.F."/>
            <person name="Roger A.J."/>
            <person name="Ruiz-Trillo I."/>
            <person name="Haas B."/>
            <person name="Nusbaum C."/>
            <person name="Birren B."/>
        </authorList>
    </citation>
    <scope>NUCLEOTIDE SEQUENCE [LARGE SCALE GENOMIC DNA]</scope>
    <source>
        <strain evidence="5 6">JP610</strain>
    </source>
</reference>
<evidence type="ECO:0000256" key="1">
    <source>
        <dbReference type="ARBA" id="ARBA00004123"/>
    </source>
</evidence>
<dbReference type="eggNOG" id="KOG3999">
    <property type="taxonomic scope" value="Eukaryota"/>
</dbReference>
<dbReference type="PANTHER" id="PTHR12900:SF0">
    <property type="entry name" value="CHECKPOINT PROTEIN"/>
    <property type="match status" value="1"/>
</dbReference>
<dbReference type="GO" id="GO:0033314">
    <property type="term" value="P:mitotic DNA replication checkpoint signaling"/>
    <property type="evidence" value="ECO:0007669"/>
    <property type="project" value="TreeGrafter"/>
</dbReference>
<dbReference type="Proteomes" id="UP000054560">
    <property type="component" value="Unassembled WGS sequence"/>
</dbReference>
<dbReference type="GO" id="GO:0005730">
    <property type="term" value="C:nucleolus"/>
    <property type="evidence" value="ECO:0007669"/>
    <property type="project" value="InterPro"/>
</dbReference>
<dbReference type="GO" id="GO:0044778">
    <property type="term" value="P:meiotic DNA integrity checkpoint signaling"/>
    <property type="evidence" value="ECO:0007669"/>
    <property type="project" value="TreeGrafter"/>
</dbReference>
<evidence type="ECO:0000313" key="6">
    <source>
        <dbReference type="Proteomes" id="UP000054560"/>
    </source>
</evidence>
<dbReference type="OrthoDB" id="10063861at2759"/>
<dbReference type="PIRSF" id="PIRSF011312">
    <property type="entry name" value="Cell_cycle_HUS1"/>
    <property type="match status" value="1"/>
</dbReference>
<organism evidence="5 6">
    <name type="scientific">Sphaeroforma arctica JP610</name>
    <dbReference type="NCBI Taxonomy" id="667725"/>
    <lineage>
        <taxon>Eukaryota</taxon>
        <taxon>Ichthyosporea</taxon>
        <taxon>Ichthyophonida</taxon>
        <taxon>Sphaeroforma</taxon>
    </lineage>
</organism>
<evidence type="ECO:0000256" key="2">
    <source>
        <dbReference type="ARBA" id="ARBA00005563"/>
    </source>
</evidence>
<dbReference type="STRING" id="667725.A0A0L0G1T6"/>
<evidence type="ECO:0000256" key="3">
    <source>
        <dbReference type="ARBA" id="ARBA00023242"/>
    </source>
</evidence>
<protein>
    <recommendedName>
        <fullName evidence="4">Checkpoint protein</fullName>
    </recommendedName>
</protein>
<keyword evidence="3" id="KW-0539">Nucleus</keyword>
<sequence length="279" mass="31097">MRFKATIRADSQVQRFTRFITTISRINKDATLRMAPGKLYFILVASDVSDGSVRVWAEVEAETIFDSFQIESRHPNNEILMEIGLENLQRALRSASASNDVVFRLTGDGGQPALTLTIKLESRTAERTVIQNVPVALLSHELTANYCEPDLPQPDINICLPSLKILSTIIDRMKTLDKYVVLSANNEGELRLQIEADAVSVCTSVTECEIPKSTDAEEQTRADDVFVSARIDIKKFSQFLVGFQMSPTAVICSIVPHRAVILFLLSHEVSMTYYVPVIS</sequence>
<dbReference type="Pfam" id="PF04005">
    <property type="entry name" value="Hus1"/>
    <property type="match status" value="1"/>
</dbReference>